<dbReference type="InterPro" id="IPR008906">
    <property type="entry name" value="HATC_C_dom"/>
</dbReference>
<dbReference type="PANTHER" id="PTHR46289">
    <property type="entry name" value="52 KDA REPRESSOR OF THE INHIBITOR OF THE PROTEIN KINASE-LIKE PROTEIN-RELATED"/>
    <property type="match status" value="1"/>
</dbReference>
<keyword evidence="3" id="KW-1185">Reference proteome</keyword>
<proteinExistence type="predicted"/>
<evidence type="ECO:0000259" key="1">
    <source>
        <dbReference type="Pfam" id="PF05699"/>
    </source>
</evidence>
<sequence length="158" mass="18633">MLHLKDAANMLNHTMDILTWKRNSANKAFYELFVEATELCDYLDIPIKIPRTIIMSCLRETRELLKEDDDSNGRIYQLLQEWVIFPLTHRLLFNLLTLPVSVATKECSFSALWHLKTWIRSGMGQQRLMGLALLHVHLNIYIDPQQVIRFAEKRTHRQ</sequence>
<dbReference type="PANTHER" id="PTHR46289:SF14">
    <property type="entry name" value="DUF4371 DOMAIN-CONTAINING PROTEIN"/>
    <property type="match status" value="1"/>
</dbReference>
<reference evidence="2 3" key="1">
    <citation type="submission" date="2023-02" db="EMBL/GenBank/DDBJ databases">
        <title>LHISI_Scaffold_Assembly.</title>
        <authorList>
            <person name="Stuart O.P."/>
            <person name="Cleave R."/>
            <person name="Magrath M.J.L."/>
            <person name="Mikheyev A.S."/>
        </authorList>
    </citation>
    <scope>NUCLEOTIDE SEQUENCE [LARGE SCALE GENOMIC DNA]</scope>
    <source>
        <strain evidence="2">Daus_M_001</strain>
        <tissue evidence="2">Leg muscle</tissue>
    </source>
</reference>
<comment type="caution">
    <text evidence="2">The sequence shown here is derived from an EMBL/GenBank/DDBJ whole genome shotgun (WGS) entry which is preliminary data.</text>
</comment>
<feature type="domain" description="HAT C-terminal dimerisation" evidence="1">
    <location>
        <begin position="82"/>
        <end position="139"/>
    </location>
</feature>
<evidence type="ECO:0000313" key="3">
    <source>
        <dbReference type="Proteomes" id="UP001159363"/>
    </source>
</evidence>
<dbReference type="Pfam" id="PF05699">
    <property type="entry name" value="Dimer_Tnp_hAT"/>
    <property type="match status" value="1"/>
</dbReference>
<evidence type="ECO:0000313" key="2">
    <source>
        <dbReference type="EMBL" id="KAJ8884966.1"/>
    </source>
</evidence>
<dbReference type="EMBL" id="JARBHB010000004">
    <property type="protein sequence ID" value="KAJ8884966.1"/>
    <property type="molecule type" value="Genomic_DNA"/>
</dbReference>
<organism evidence="2 3">
    <name type="scientific">Dryococelus australis</name>
    <dbReference type="NCBI Taxonomy" id="614101"/>
    <lineage>
        <taxon>Eukaryota</taxon>
        <taxon>Metazoa</taxon>
        <taxon>Ecdysozoa</taxon>
        <taxon>Arthropoda</taxon>
        <taxon>Hexapoda</taxon>
        <taxon>Insecta</taxon>
        <taxon>Pterygota</taxon>
        <taxon>Neoptera</taxon>
        <taxon>Polyneoptera</taxon>
        <taxon>Phasmatodea</taxon>
        <taxon>Verophasmatodea</taxon>
        <taxon>Anareolatae</taxon>
        <taxon>Phasmatidae</taxon>
        <taxon>Eurycanthinae</taxon>
        <taxon>Dryococelus</taxon>
    </lineage>
</organism>
<dbReference type="InterPro" id="IPR052958">
    <property type="entry name" value="IFN-induced_PKR_regulator"/>
</dbReference>
<protein>
    <recommendedName>
        <fullName evidence="1">HAT C-terminal dimerisation domain-containing protein</fullName>
    </recommendedName>
</protein>
<dbReference type="Proteomes" id="UP001159363">
    <property type="component" value="Chromosome X"/>
</dbReference>
<gene>
    <name evidence="2" type="ORF">PR048_011162</name>
</gene>
<name>A0ABQ9HKV3_9NEOP</name>
<accession>A0ABQ9HKV3</accession>